<comment type="caution">
    <text evidence="7">The sequence shown here is derived from an EMBL/GenBank/DDBJ whole genome shotgun (WGS) entry which is preliminary data.</text>
</comment>
<dbReference type="GO" id="GO:1905515">
    <property type="term" value="P:non-motile cilium assembly"/>
    <property type="evidence" value="ECO:0007669"/>
    <property type="project" value="TreeGrafter"/>
</dbReference>
<feature type="compositionally biased region" description="Basic and acidic residues" evidence="6">
    <location>
        <begin position="26"/>
        <end position="41"/>
    </location>
</feature>
<keyword evidence="8" id="KW-1185">Reference proteome</keyword>
<sequence length="542" mass="61869">MKFSAFFGSRKSSKKDRKVEPCAPKSCKEGEVNPQNIRKEDSGDEMNFFSRSLSVVRRRTQSVGRSRREKVVTQKRLLEEKREEMDKVLMQEALLKLKEFQGCSLVDTKRTLLLYLTGRWLPLATKRAPLASPILSISWKNVMTEEGESAEAQNPGAHYALFIQNEDVVDKLKLLNYEADFVRMSPSYKSVERHYFVRSTNSGEQFHLFTSLSAWLINRTGMRFDYPQEFDDPNLTIGKILAAMKEKDIAADISPSKLKNGSGDQCLYVLDKLSDLALEAAAFSWRRTEPILDETEDDEQIETNDAEITAEQFEDEDPMMAEDDDEMNGFNEPGIFDVEAPGNAPTAPVLQEMIQSEVDTSQWKEEVDRVTPQLKITVRQDAKDWRMHINQMQSLCETLKTQHGKTIPYLSALSSEIDNVSERISSRERHLNDQLDGLLTKYRAAQDRLAEINQKYKESSVGVNQRTEKLQQIGSDIDQIKQNIEEQGQRNIDGAPIIRVKQAVAKLENDLKVIDIQTAVIDQLVMRDQLNSRINLSTDIFA</sequence>
<dbReference type="EMBL" id="JAUCMV010000001">
    <property type="protein sequence ID" value="KAK0424906.1"/>
    <property type="molecule type" value="Genomic_DNA"/>
</dbReference>
<keyword evidence="3" id="KW-0969">Cilium</keyword>
<evidence type="ECO:0000313" key="7">
    <source>
        <dbReference type="EMBL" id="KAK0424906.1"/>
    </source>
</evidence>
<evidence type="ECO:0000313" key="8">
    <source>
        <dbReference type="Proteomes" id="UP001175271"/>
    </source>
</evidence>
<evidence type="ECO:0000256" key="6">
    <source>
        <dbReference type="SAM" id="MobiDB-lite"/>
    </source>
</evidence>
<dbReference type="InterPro" id="IPR019530">
    <property type="entry name" value="Intra-flagellar_transport_57"/>
</dbReference>
<dbReference type="Pfam" id="PF10498">
    <property type="entry name" value="IFT57"/>
    <property type="match status" value="1"/>
</dbReference>
<organism evidence="7 8">
    <name type="scientific">Steinernema hermaphroditum</name>
    <dbReference type="NCBI Taxonomy" id="289476"/>
    <lineage>
        <taxon>Eukaryota</taxon>
        <taxon>Metazoa</taxon>
        <taxon>Ecdysozoa</taxon>
        <taxon>Nematoda</taxon>
        <taxon>Chromadorea</taxon>
        <taxon>Rhabditida</taxon>
        <taxon>Tylenchina</taxon>
        <taxon>Panagrolaimomorpha</taxon>
        <taxon>Strongyloidoidea</taxon>
        <taxon>Steinernematidae</taxon>
        <taxon>Steinernema</taxon>
    </lineage>
</organism>
<name>A0AA39M7X8_9BILA</name>
<gene>
    <name evidence="7" type="ORF">QR680_008918</name>
</gene>
<feature type="region of interest" description="Disordered" evidence="6">
    <location>
        <begin position="1"/>
        <end position="42"/>
    </location>
</feature>
<evidence type="ECO:0000256" key="3">
    <source>
        <dbReference type="ARBA" id="ARBA00023069"/>
    </source>
</evidence>
<protein>
    <recommendedName>
        <fullName evidence="9">Intraflagellar transport protein 57 homolog</fullName>
    </recommendedName>
</protein>
<keyword evidence="4" id="KW-0966">Cell projection</keyword>
<dbReference type="Proteomes" id="UP001175271">
    <property type="component" value="Unassembled WGS sequence"/>
</dbReference>
<dbReference type="GO" id="GO:0005929">
    <property type="term" value="C:cilium"/>
    <property type="evidence" value="ECO:0007669"/>
    <property type="project" value="UniProtKB-SubCell"/>
</dbReference>
<evidence type="ECO:0000256" key="5">
    <source>
        <dbReference type="SAM" id="Coils"/>
    </source>
</evidence>
<reference evidence="7" key="1">
    <citation type="submission" date="2023-06" db="EMBL/GenBank/DDBJ databases">
        <title>Genomic analysis of the entomopathogenic nematode Steinernema hermaphroditum.</title>
        <authorList>
            <person name="Schwarz E.M."/>
            <person name="Heppert J.K."/>
            <person name="Baniya A."/>
            <person name="Schwartz H.T."/>
            <person name="Tan C.-H."/>
            <person name="Antoshechkin I."/>
            <person name="Sternberg P.W."/>
            <person name="Goodrich-Blair H."/>
            <person name="Dillman A.R."/>
        </authorList>
    </citation>
    <scope>NUCLEOTIDE SEQUENCE</scope>
    <source>
        <strain evidence="7">PS9179</strain>
        <tissue evidence="7">Whole animal</tissue>
    </source>
</reference>
<dbReference type="GO" id="GO:0030992">
    <property type="term" value="C:intraciliary transport particle B"/>
    <property type="evidence" value="ECO:0007669"/>
    <property type="project" value="TreeGrafter"/>
</dbReference>
<dbReference type="PANTHER" id="PTHR16011:SF0">
    <property type="entry name" value="INTRAFLAGELLAR TRANSPORT PROTEIN 57 HOMOLOG"/>
    <property type="match status" value="1"/>
</dbReference>
<dbReference type="GO" id="GO:0042073">
    <property type="term" value="P:intraciliary transport"/>
    <property type="evidence" value="ECO:0007669"/>
    <property type="project" value="TreeGrafter"/>
</dbReference>
<evidence type="ECO:0000256" key="2">
    <source>
        <dbReference type="ARBA" id="ARBA00009415"/>
    </source>
</evidence>
<dbReference type="AlphaFoldDB" id="A0AA39M7X8"/>
<dbReference type="GO" id="GO:0005815">
    <property type="term" value="C:microtubule organizing center"/>
    <property type="evidence" value="ECO:0007669"/>
    <property type="project" value="TreeGrafter"/>
</dbReference>
<evidence type="ECO:0000256" key="4">
    <source>
        <dbReference type="ARBA" id="ARBA00023273"/>
    </source>
</evidence>
<evidence type="ECO:0000256" key="1">
    <source>
        <dbReference type="ARBA" id="ARBA00004138"/>
    </source>
</evidence>
<feature type="coiled-coil region" evidence="5">
    <location>
        <begin position="435"/>
        <end position="490"/>
    </location>
</feature>
<evidence type="ECO:0008006" key="9">
    <source>
        <dbReference type="Google" id="ProtNLM"/>
    </source>
</evidence>
<dbReference type="PANTHER" id="PTHR16011">
    <property type="entry name" value="IFT57/HIPPI"/>
    <property type="match status" value="1"/>
</dbReference>
<proteinExistence type="inferred from homology"/>
<comment type="subcellular location">
    <subcellularLocation>
        <location evidence="1">Cell projection</location>
        <location evidence="1">Cilium</location>
    </subcellularLocation>
</comment>
<accession>A0AA39M7X8</accession>
<dbReference type="GO" id="GO:0005794">
    <property type="term" value="C:Golgi apparatus"/>
    <property type="evidence" value="ECO:0007669"/>
    <property type="project" value="TreeGrafter"/>
</dbReference>
<comment type="similarity">
    <text evidence="2">Belongs to the IFT57 family.</text>
</comment>
<keyword evidence="5" id="KW-0175">Coiled coil</keyword>